<gene>
    <name evidence="1" type="ORF">OSB04_016941</name>
</gene>
<name>A0AA38TCZ5_9ASTR</name>
<dbReference type="Proteomes" id="UP001172457">
    <property type="component" value="Chromosome 4"/>
</dbReference>
<evidence type="ECO:0000313" key="2">
    <source>
        <dbReference type="Proteomes" id="UP001172457"/>
    </source>
</evidence>
<reference evidence="1" key="1">
    <citation type="submission" date="2023-03" db="EMBL/GenBank/DDBJ databases">
        <title>Chromosome-scale reference genome and RAD-based genetic map of yellow starthistle (Centaurea solstitialis) reveal putative structural variation and QTLs associated with invader traits.</title>
        <authorList>
            <person name="Reatini B."/>
            <person name="Cang F.A."/>
            <person name="Jiang Q."/>
            <person name="Mckibben M.T.W."/>
            <person name="Barker M.S."/>
            <person name="Rieseberg L.H."/>
            <person name="Dlugosch K.M."/>
        </authorList>
    </citation>
    <scope>NUCLEOTIDE SEQUENCE</scope>
    <source>
        <strain evidence="1">CAN-66</strain>
        <tissue evidence="1">Leaf</tissue>
    </source>
</reference>
<dbReference type="AlphaFoldDB" id="A0AA38TCZ5"/>
<protein>
    <submittedName>
        <fullName evidence="1">Uncharacterized protein</fullName>
    </submittedName>
</protein>
<dbReference type="EMBL" id="JARYMX010000004">
    <property type="protein sequence ID" value="KAJ9552896.1"/>
    <property type="molecule type" value="Genomic_DNA"/>
</dbReference>
<proteinExistence type="predicted"/>
<keyword evidence="2" id="KW-1185">Reference proteome</keyword>
<sequence>MILAKCLIIALPSKCGIPKVASERGLPNEPSERGLSNVPSECLSEVAFRLLTVCATATTLYLWKTFEWTLSIFNPSYFSLWKSKMMLFMECIDSRYLTILRDGPLIPRVWNRFNKDKDECSSDEDRYSASGRYILKAKKKYTDKGWS</sequence>
<accession>A0AA38TCZ5</accession>
<evidence type="ECO:0000313" key="1">
    <source>
        <dbReference type="EMBL" id="KAJ9552896.1"/>
    </source>
</evidence>
<organism evidence="1 2">
    <name type="scientific">Centaurea solstitialis</name>
    <name type="common">yellow star-thistle</name>
    <dbReference type="NCBI Taxonomy" id="347529"/>
    <lineage>
        <taxon>Eukaryota</taxon>
        <taxon>Viridiplantae</taxon>
        <taxon>Streptophyta</taxon>
        <taxon>Embryophyta</taxon>
        <taxon>Tracheophyta</taxon>
        <taxon>Spermatophyta</taxon>
        <taxon>Magnoliopsida</taxon>
        <taxon>eudicotyledons</taxon>
        <taxon>Gunneridae</taxon>
        <taxon>Pentapetalae</taxon>
        <taxon>asterids</taxon>
        <taxon>campanulids</taxon>
        <taxon>Asterales</taxon>
        <taxon>Asteraceae</taxon>
        <taxon>Carduoideae</taxon>
        <taxon>Cardueae</taxon>
        <taxon>Centaureinae</taxon>
        <taxon>Centaurea</taxon>
    </lineage>
</organism>
<comment type="caution">
    <text evidence="1">The sequence shown here is derived from an EMBL/GenBank/DDBJ whole genome shotgun (WGS) entry which is preliminary data.</text>
</comment>